<proteinExistence type="predicted"/>
<comment type="caution">
    <text evidence="1">The sequence shown here is derived from an EMBL/GenBank/DDBJ whole genome shotgun (WGS) entry which is preliminary data.</text>
</comment>
<accession>A0ABU5EHP6</accession>
<name>A0ABU5EHP6_9PROT</name>
<keyword evidence="2" id="KW-1185">Reference proteome</keyword>
<protein>
    <submittedName>
        <fullName evidence="1">Uncharacterized protein</fullName>
    </submittedName>
</protein>
<sequence>MRNSTPFCEGFTETFSFFAWACSLSEIDWTGLGFEGAKLGYLLIQLGWFHNGHRTSDDCDALLAVLAAELPDGSGTGLKQLIDAVGSNGIEYGPNGARLNSRTS</sequence>
<evidence type="ECO:0000313" key="2">
    <source>
        <dbReference type="Proteomes" id="UP001279642"/>
    </source>
</evidence>
<reference evidence="1 2" key="1">
    <citation type="journal article" date="2016" name="Antonie Van Leeuwenhoek">
        <title>Dongia soli sp. nov., isolated from soil from Dokdo, Korea.</title>
        <authorList>
            <person name="Kim D.U."/>
            <person name="Lee H."/>
            <person name="Kim H."/>
            <person name="Kim S.G."/>
            <person name="Ka J.O."/>
        </authorList>
    </citation>
    <scope>NUCLEOTIDE SEQUENCE [LARGE SCALE GENOMIC DNA]</scope>
    <source>
        <strain evidence="1 2">D78</strain>
    </source>
</reference>
<dbReference type="Proteomes" id="UP001279642">
    <property type="component" value="Unassembled WGS sequence"/>
</dbReference>
<organism evidence="1 2">
    <name type="scientific">Dongia soli</name>
    <dbReference type="NCBI Taxonomy" id="600628"/>
    <lineage>
        <taxon>Bacteria</taxon>
        <taxon>Pseudomonadati</taxon>
        <taxon>Pseudomonadota</taxon>
        <taxon>Alphaproteobacteria</taxon>
        <taxon>Rhodospirillales</taxon>
        <taxon>Dongiaceae</taxon>
        <taxon>Dongia</taxon>
    </lineage>
</organism>
<dbReference type="EMBL" id="JAXCLW010000009">
    <property type="protein sequence ID" value="MDY0885399.1"/>
    <property type="molecule type" value="Genomic_DNA"/>
</dbReference>
<evidence type="ECO:0000313" key="1">
    <source>
        <dbReference type="EMBL" id="MDY0885399.1"/>
    </source>
</evidence>
<gene>
    <name evidence="1" type="ORF">SMD27_21330</name>
</gene>
<dbReference type="RefSeq" id="WP_320510471.1">
    <property type="nucleotide sequence ID" value="NZ_JAXCLW010000009.1"/>
</dbReference>